<feature type="signal peptide" evidence="2">
    <location>
        <begin position="1"/>
        <end position="19"/>
    </location>
</feature>
<dbReference type="PANTHER" id="PTHR34961:SF1">
    <property type="entry name" value="ROOT MERISTEM GROWTH FACTOR 10"/>
    <property type="match status" value="1"/>
</dbReference>
<feature type="chain" id="PRO_5014522425" evidence="2">
    <location>
        <begin position="20"/>
        <end position="106"/>
    </location>
</feature>
<reference evidence="3" key="3">
    <citation type="submission" date="2018-07" db="EMBL/GenBank/DDBJ databases">
        <title>WGS assembly of Glycine max.</title>
        <authorList>
            <person name="Schmutz J."/>
            <person name="Cannon S."/>
            <person name="Schlueter J."/>
            <person name="Ma J."/>
            <person name="Mitros T."/>
            <person name="Nelson W."/>
            <person name="Hyten D."/>
            <person name="Song Q."/>
            <person name="Thelen J."/>
            <person name="Cheng J."/>
            <person name="Xu D."/>
            <person name="Hellsten U."/>
            <person name="May G."/>
            <person name="Yu Y."/>
            <person name="Sakurai T."/>
            <person name="Umezawa T."/>
            <person name="Bhattacharyya M."/>
            <person name="Sandhu D."/>
            <person name="Valliyodan B."/>
            <person name="Lindquist E."/>
            <person name="Peto M."/>
            <person name="Grant D."/>
            <person name="Shu S."/>
            <person name="Goodstein D."/>
            <person name="Barry K."/>
            <person name="Futrell-Griggs M."/>
            <person name="Abernathy B."/>
            <person name="Du J."/>
            <person name="Tian Z."/>
            <person name="Zhu L."/>
            <person name="Gill N."/>
            <person name="Joshi T."/>
            <person name="Libault M."/>
            <person name="Sethuraman A."/>
            <person name="Zhang X."/>
            <person name="Shinozaki K."/>
            <person name="Nguyen H."/>
            <person name="Wing R."/>
            <person name="Cregan P."/>
            <person name="Specht J."/>
            <person name="Grimwood J."/>
            <person name="Rokhsar D."/>
            <person name="Stacey G."/>
            <person name="Shoemaker R."/>
            <person name="Jackson S."/>
        </authorList>
    </citation>
    <scope>NUCLEOTIDE SEQUENCE</scope>
    <source>
        <tissue evidence="3">Callus</tissue>
    </source>
</reference>
<sequence>MSFTYHLFFICIFLHACSARCFSTLHNKLEKKPHFSIKGDEINGVESFCKHLAVANEVNYKIKPRKAKTTNQKVLKAIRKIQKPSKKDPGFNLDYSLPKTHPPSHI</sequence>
<dbReference type="Gramene" id="KRH75330">
    <property type="protein sequence ID" value="KRH75330"/>
    <property type="gene ID" value="GLYMA_01G079000"/>
</dbReference>
<evidence type="ECO:0000313" key="5">
    <source>
        <dbReference type="Proteomes" id="UP000008827"/>
    </source>
</evidence>
<dbReference type="EnsemblPlants" id="KRH75330">
    <property type="protein sequence ID" value="KRH75330"/>
    <property type="gene ID" value="GLYMA_01G079000"/>
</dbReference>
<feature type="region of interest" description="Disordered" evidence="1">
    <location>
        <begin position="82"/>
        <end position="106"/>
    </location>
</feature>
<protein>
    <submittedName>
        <fullName evidence="3 4">Uncharacterized protein</fullName>
    </submittedName>
</protein>
<dbReference type="AlphaFoldDB" id="A0A0R0LD43"/>
<keyword evidence="2" id="KW-0732">Signal</keyword>
<keyword evidence="5" id="KW-1185">Reference proteome</keyword>
<reference evidence="3 4" key="1">
    <citation type="journal article" date="2010" name="Nature">
        <title>Genome sequence of the palaeopolyploid soybean.</title>
        <authorList>
            <person name="Schmutz J."/>
            <person name="Cannon S.B."/>
            <person name="Schlueter J."/>
            <person name="Ma J."/>
            <person name="Mitros T."/>
            <person name="Nelson W."/>
            <person name="Hyten D.L."/>
            <person name="Song Q."/>
            <person name="Thelen J.J."/>
            <person name="Cheng J."/>
            <person name="Xu D."/>
            <person name="Hellsten U."/>
            <person name="May G.D."/>
            <person name="Yu Y."/>
            <person name="Sakurai T."/>
            <person name="Umezawa T."/>
            <person name="Bhattacharyya M.K."/>
            <person name="Sandhu D."/>
            <person name="Valliyodan B."/>
            <person name="Lindquist E."/>
            <person name="Peto M."/>
            <person name="Grant D."/>
            <person name="Shu S."/>
            <person name="Goodstein D."/>
            <person name="Barry K."/>
            <person name="Futrell-Griggs M."/>
            <person name="Abernathy B."/>
            <person name="Du J."/>
            <person name="Tian Z."/>
            <person name="Zhu L."/>
            <person name="Gill N."/>
            <person name="Joshi T."/>
            <person name="Libault M."/>
            <person name="Sethuraman A."/>
            <person name="Zhang X.-C."/>
            <person name="Shinozaki K."/>
            <person name="Nguyen H.T."/>
            <person name="Wing R.A."/>
            <person name="Cregan P."/>
            <person name="Specht J."/>
            <person name="Grimwood J."/>
            <person name="Rokhsar D."/>
            <person name="Stacey G."/>
            <person name="Shoemaker R.C."/>
            <person name="Jackson S.A."/>
        </authorList>
    </citation>
    <scope>NUCLEOTIDE SEQUENCE [LARGE SCALE GENOMIC DNA]</scope>
    <source>
        <strain evidence="4">cv. Williams 82</strain>
        <tissue evidence="3">Callus</tissue>
    </source>
</reference>
<evidence type="ECO:0000256" key="1">
    <source>
        <dbReference type="SAM" id="MobiDB-lite"/>
    </source>
</evidence>
<organism evidence="3">
    <name type="scientific">Glycine max</name>
    <name type="common">Soybean</name>
    <name type="synonym">Glycine hispida</name>
    <dbReference type="NCBI Taxonomy" id="3847"/>
    <lineage>
        <taxon>Eukaryota</taxon>
        <taxon>Viridiplantae</taxon>
        <taxon>Streptophyta</taxon>
        <taxon>Embryophyta</taxon>
        <taxon>Tracheophyta</taxon>
        <taxon>Spermatophyta</taxon>
        <taxon>Magnoliopsida</taxon>
        <taxon>eudicotyledons</taxon>
        <taxon>Gunneridae</taxon>
        <taxon>Pentapetalae</taxon>
        <taxon>rosids</taxon>
        <taxon>fabids</taxon>
        <taxon>Fabales</taxon>
        <taxon>Fabaceae</taxon>
        <taxon>Papilionoideae</taxon>
        <taxon>50 kb inversion clade</taxon>
        <taxon>NPAAA clade</taxon>
        <taxon>indigoferoid/millettioid clade</taxon>
        <taxon>Phaseoleae</taxon>
        <taxon>Glycine</taxon>
        <taxon>Glycine subgen. Soja</taxon>
    </lineage>
</organism>
<dbReference type="InterPro" id="IPR053313">
    <property type="entry name" value="RGF"/>
</dbReference>
<accession>A0A0R0LD43</accession>
<evidence type="ECO:0000256" key="2">
    <source>
        <dbReference type="SAM" id="SignalP"/>
    </source>
</evidence>
<dbReference type="EMBL" id="CM000834">
    <property type="protein sequence ID" value="KRH75330.1"/>
    <property type="molecule type" value="Genomic_DNA"/>
</dbReference>
<gene>
    <name evidence="3" type="ORF">GLYMA_01G079000</name>
</gene>
<name>A0A0R0LD43_SOYBN</name>
<dbReference type="OrthoDB" id="689613at2759"/>
<evidence type="ECO:0000313" key="4">
    <source>
        <dbReference type="EnsemblPlants" id="KRH75330"/>
    </source>
</evidence>
<evidence type="ECO:0000313" key="3">
    <source>
        <dbReference type="EMBL" id="KRH75330.1"/>
    </source>
</evidence>
<reference evidence="4" key="2">
    <citation type="submission" date="2018-02" db="UniProtKB">
        <authorList>
            <consortium name="EnsemblPlants"/>
        </authorList>
    </citation>
    <scope>IDENTIFICATION</scope>
    <source>
        <strain evidence="4">Williams 82</strain>
    </source>
</reference>
<dbReference type="InParanoid" id="A0A0R0LD43"/>
<proteinExistence type="predicted"/>
<dbReference type="PANTHER" id="PTHR34961">
    <property type="entry name" value="TRANSMEMBRANE PROTEIN"/>
    <property type="match status" value="1"/>
</dbReference>
<dbReference type="Proteomes" id="UP000008827">
    <property type="component" value="Chromosome 1"/>
</dbReference>